<reference evidence="9" key="1">
    <citation type="submission" date="2020-10" db="EMBL/GenBank/DDBJ databases">
        <title>Genomic Encyclopedia of Type Strains, Phase IV (KMG-IV): sequencing the most valuable type-strain genomes for metagenomic binning, comparative biology and taxonomic classification.</title>
        <authorList>
            <person name="Goeker M."/>
        </authorList>
    </citation>
    <scope>NUCLEOTIDE SEQUENCE</scope>
    <source>
        <strain evidence="9">DSM 13886</strain>
    </source>
</reference>
<feature type="transmembrane region" description="Helical" evidence="7">
    <location>
        <begin position="20"/>
        <end position="40"/>
    </location>
</feature>
<dbReference type="Proteomes" id="UP000658225">
    <property type="component" value="Unassembled WGS sequence"/>
</dbReference>
<dbReference type="PANTHER" id="PTHR43266">
    <property type="entry name" value="MACROLIDE-EFFLUX PROTEIN"/>
    <property type="match status" value="1"/>
</dbReference>
<feature type="transmembrane region" description="Helical" evidence="7">
    <location>
        <begin position="134"/>
        <end position="157"/>
    </location>
</feature>
<evidence type="ECO:0000256" key="4">
    <source>
        <dbReference type="ARBA" id="ARBA00022692"/>
    </source>
</evidence>
<dbReference type="InterPro" id="IPR011701">
    <property type="entry name" value="MFS"/>
</dbReference>
<feature type="transmembrane region" description="Helical" evidence="7">
    <location>
        <begin position="47"/>
        <end position="67"/>
    </location>
</feature>
<keyword evidence="5 7" id="KW-1133">Transmembrane helix</keyword>
<dbReference type="InterPro" id="IPR020846">
    <property type="entry name" value="MFS_dom"/>
</dbReference>
<keyword evidence="4 7" id="KW-0812">Transmembrane</keyword>
<comment type="caution">
    <text evidence="9">The sequence shown here is derived from an EMBL/GenBank/DDBJ whole genome shotgun (WGS) entry which is preliminary data.</text>
</comment>
<feature type="transmembrane region" description="Helical" evidence="7">
    <location>
        <begin position="73"/>
        <end position="94"/>
    </location>
</feature>
<dbReference type="RefSeq" id="WP_192597700.1">
    <property type="nucleotide sequence ID" value="NZ_JADBEL010000003.1"/>
</dbReference>
<evidence type="ECO:0000256" key="7">
    <source>
        <dbReference type="SAM" id="Phobius"/>
    </source>
</evidence>
<evidence type="ECO:0000313" key="9">
    <source>
        <dbReference type="EMBL" id="MBE1553902.1"/>
    </source>
</evidence>
<name>A0A927MJ30_9BACL</name>
<dbReference type="PROSITE" id="PS50850">
    <property type="entry name" value="MFS"/>
    <property type="match status" value="1"/>
</dbReference>
<evidence type="ECO:0000256" key="2">
    <source>
        <dbReference type="ARBA" id="ARBA00022448"/>
    </source>
</evidence>
<feature type="domain" description="Major facilitator superfamily (MFS) profile" evidence="8">
    <location>
        <begin position="1"/>
        <end position="161"/>
    </location>
</feature>
<protein>
    <submittedName>
        <fullName evidence="9">MFS family permease</fullName>
    </submittedName>
</protein>
<feature type="transmembrane region" description="Helical" evidence="7">
    <location>
        <begin position="106"/>
        <end position="128"/>
    </location>
</feature>
<evidence type="ECO:0000256" key="1">
    <source>
        <dbReference type="ARBA" id="ARBA00004651"/>
    </source>
</evidence>
<dbReference type="Gene3D" id="1.20.1250.20">
    <property type="entry name" value="MFS general substrate transporter like domains"/>
    <property type="match status" value="1"/>
</dbReference>
<dbReference type="GO" id="GO:0022857">
    <property type="term" value="F:transmembrane transporter activity"/>
    <property type="evidence" value="ECO:0007669"/>
    <property type="project" value="InterPro"/>
</dbReference>
<evidence type="ECO:0000259" key="8">
    <source>
        <dbReference type="PROSITE" id="PS50850"/>
    </source>
</evidence>
<comment type="subcellular location">
    <subcellularLocation>
        <location evidence="1">Cell membrane</location>
        <topology evidence="1">Multi-pass membrane protein</topology>
    </subcellularLocation>
</comment>
<evidence type="ECO:0000256" key="5">
    <source>
        <dbReference type="ARBA" id="ARBA00022989"/>
    </source>
</evidence>
<dbReference type="AlphaFoldDB" id="A0A927MJ30"/>
<dbReference type="InterPro" id="IPR036259">
    <property type="entry name" value="MFS_trans_sf"/>
</dbReference>
<evidence type="ECO:0000256" key="6">
    <source>
        <dbReference type="ARBA" id="ARBA00023136"/>
    </source>
</evidence>
<keyword evidence="6 7" id="KW-0472">Membrane</keyword>
<accession>A0A927MJ30</accession>
<dbReference type="PANTHER" id="PTHR43266:SF2">
    <property type="entry name" value="MAJOR FACILITATOR SUPERFAMILY (MFS) PROFILE DOMAIN-CONTAINING PROTEIN"/>
    <property type="match status" value="1"/>
</dbReference>
<dbReference type="SUPFAM" id="SSF103473">
    <property type="entry name" value="MFS general substrate transporter"/>
    <property type="match status" value="1"/>
</dbReference>
<keyword evidence="2" id="KW-0813">Transport</keyword>
<evidence type="ECO:0000313" key="10">
    <source>
        <dbReference type="Proteomes" id="UP000658225"/>
    </source>
</evidence>
<keyword evidence="10" id="KW-1185">Reference proteome</keyword>
<dbReference type="EMBL" id="JADBEL010000003">
    <property type="protein sequence ID" value="MBE1553902.1"/>
    <property type="molecule type" value="Genomic_DNA"/>
</dbReference>
<gene>
    <name evidence="9" type="ORF">H4683_000976</name>
</gene>
<sequence>MRIWKKYLLDLGLSDQMYGLIVSIAGVGALLGAVASAAFAKRFSLQMYLGIGMILTAVGYLLFYSAVGFLTATGAFIFLGFFMTFGNAGYDTFYQKNVPTTIMGRFGSLASMFQSLLQIVFTFILGLVSEWFSLQMVAIGFASIAVFVTLILCIQIVSKQHKQYYEEVN</sequence>
<dbReference type="GO" id="GO:0005886">
    <property type="term" value="C:plasma membrane"/>
    <property type="evidence" value="ECO:0007669"/>
    <property type="project" value="UniProtKB-SubCell"/>
</dbReference>
<proteinExistence type="predicted"/>
<organism evidence="9 10">
    <name type="scientific">Sporosarcina limicola</name>
    <dbReference type="NCBI Taxonomy" id="34101"/>
    <lineage>
        <taxon>Bacteria</taxon>
        <taxon>Bacillati</taxon>
        <taxon>Bacillota</taxon>
        <taxon>Bacilli</taxon>
        <taxon>Bacillales</taxon>
        <taxon>Caryophanaceae</taxon>
        <taxon>Sporosarcina</taxon>
    </lineage>
</organism>
<evidence type="ECO:0000256" key="3">
    <source>
        <dbReference type="ARBA" id="ARBA00022475"/>
    </source>
</evidence>
<dbReference type="Pfam" id="PF07690">
    <property type="entry name" value="MFS_1"/>
    <property type="match status" value="1"/>
</dbReference>
<keyword evidence="3" id="KW-1003">Cell membrane</keyword>